<dbReference type="EMBL" id="CP045893">
    <property type="protein sequence ID" value="QQP53480.1"/>
    <property type="molecule type" value="Genomic_DNA"/>
</dbReference>
<name>A0A7T8QSH6_CALRO</name>
<accession>A0A7T8QSH6</accession>
<feature type="compositionally biased region" description="Basic and acidic residues" evidence="1">
    <location>
        <begin position="1"/>
        <end position="14"/>
    </location>
</feature>
<proteinExistence type="predicted"/>
<organism evidence="2 3">
    <name type="scientific">Caligus rogercresseyi</name>
    <name type="common">Sea louse</name>
    <dbReference type="NCBI Taxonomy" id="217165"/>
    <lineage>
        <taxon>Eukaryota</taxon>
        <taxon>Metazoa</taxon>
        <taxon>Ecdysozoa</taxon>
        <taxon>Arthropoda</taxon>
        <taxon>Crustacea</taxon>
        <taxon>Multicrustacea</taxon>
        <taxon>Hexanauplia</taxon>
        <taxon>Copepoda</taxon>
        <taxon>Siphonostomatoida</taxon>
        <taxon>Caligidae</taxon>
        <taxon>Caligus</taxon>
    </lineage>
</organism>
<reference evidence="3" key="1">
    <citation type="submission" date="2021-01" db="EMBL/GenBank/DDBJ databases">
        <title>Caligus Genome Assembly.</title>
        <authorList>
            <person name="Gallardo-Escarate C."/>
        </authorList>
    </citation>
    <scope>NUCLEOTIDE SEQUENCE [LARGE SCALE GENOMIC DNA]</scope>
</reference>
<evidence type="ECO:0000256" key="1">
    <source>
        <dbReference type="SAM" id="MobiDB-lite"/>
    </source>
</evidence>
<protein>
    <submittedName>
        <fullName evidence="2">Uncharacterized protein</fullName>
    </submittedName>
</protein>
<feature type="region of interest" description="Disordered" evidence="1">
    <location>
        <begin position="1"/>
        <end position="36"/>
    </location>
</feature>
<gene>
    <name evidence="2" type="ORF">FKW44_005982</name>
</gene>
<dbReference type="AlphaFoldDB" id="A0A7T8QSH6"/>
<dbReference type="Proteomes" id="UP000595437">
    <property type="component" value="Chromosome 4"/>
</dbReference>
<keyword evidence="3" id="KW-1185">Reference proteome</keyword>
<evidence type="ECO:0000313" key="2">
    <source>
        <dbReference type="EMBL" id="QQP53480.1"/>
    </source>
</evidence>
<evidence type="ECO:0000313" key="3">
    <source>
        <dbReference type="Proteomes" id="UP000595437"/>
    </source>
</evidence>
<sequence length="51" mass="5866">MKRGRDGHTEETPPPKRCQNSQDTVRNTEKEGVKPRPKKVFLYAQIAKEAN</sequence>